<dbReference type="AlphaFoldDB" id="A0A0F9BHM9"/>
<feature type="transmembrane region" description="Helical" evidence="1">
    <location>
        <begin position="6"/>
        <end position="25"/>
    </location>
</feature>
<feature type="transmembrane region" description="Helical" evidence="1">
    <location>
        <begin position="30"/>
        <end position="48"/>
    </location>
</feature>
<evidence type="ECO:0000313" key="2">
    <source>
        <dbReference type="EMBL" id="KKL13332.1"/>
    </source>
</evidence>
<evidence type="ECO:0000256" key="1">
    <source>
        <dbReference type="SAM" id="Phobius"/>
    </source>
</evidence>
<feature type="non-terminal residue" evidence="2">
    <location>
        <position position="49"/>
    </location>
</feature>
<sequence>MVLFTGEQIIFALLFGVVFLFITFYEEKKLMIVLFGVSMITGVAYILID</sequence>
<name>A0A0F9BHM9_9ZZZZ</name>
<keyword evidence="1" id="KW-1133">Transmembrane helix</keyword>
<organism evidence="2">
    <name type="scientific">marine sediment metagenome</name>
    <dbReference type="NCBI Taxonomy" id="412755"/>
    <lineage>
        <taxon>unclassified sequences</taxon>
        <taxon>metagenomes</taxon>
        <taxon>ecological metagenomes</taxon>
    </lineage>
</organism>
<keyword evidence="1" id="KW-0812">Transmembrane</keyword>
<dbReference type="EMBL" id="LAZR01040899">
    <property type="protein sequence ID" value="KKL13332.1"/>
    <property type="molecule type" value="Genomic_DNA"/>
</dbReference>
<comment type="caution">
    <text evidence="2">The sequence shown here is derived from an EMBL/GenBank/DDBJ whole genome shotgun (WGS) entry which is preliminary data.</text>
</comment>
<reference evidence="2" key="1">
    <citation type="journal article" date="2015" name="Nature">
        <title>Complex archaea that bridge the gap between prokaryotes and eukaryotes.</title>
        <authorList>
            <person name="Spang A."/>
            <person name="Saw J.H."/>
            <person name="Jorgensen S.L."/>
            <person name="Zaremba-Niedzwiedzka K."/>
            <person name="Martijn J."/>
            <person name="Lind A.E."/>
            <person name="van Eijk R."/>
            <person name="Schleper C."/>
            <person name="Guy L."/>
            <person name="Ettema T.J."/>
        </authorList>
    </citation>
    <scope>NUCLEOTIDE SEQUENCE</scope>
</reference>
<accession>A0A0F9BHM9</accession>
<gene>
    <name evidence="2" type="ORF">LCGC14_2526840</name>
</gene>
<protein>
    <submittedName>
        <fullName evidence="2">Uncharacterized protein</fullName>
    </submittedName>
</protein>
<keyword evidence="1" id="KW-0472">Membrane</keyword>
<proteinExistence type="predicted"/>